<keyword evidence="4" id="KW-0805">Transcription regulation</keyword>
<evidence type="ECO:0000256" key="6">
    <source>
        <dbReference type="ARBA" id="ARBA00023163"/>
    </source>
</evidence>
<dbReference type="InterPro" id="IPR002481">
    <property type="entry name" value="FUR"/>
</dbReference>
<dbReference type="Gene3D" id="3.30.1490.190">
    <property type="match status" value="1"/>
</dbReference>
<dbReference type="GO" id="GO:0000976">
    <property type="term" value="F:transcription cis-regulatory region binding"/>
    <property type="evidence" value="ECO:0007669"/>
    <property type="project" value="TreeGrafter"/>
</dbReference>
<comment type="similarity">
    <text evidence="1">Belongs to the Fur family.</text>
</comment>
<evidence type="ECO:0000313" key="7">
    <source>
        <dbReference type="EMBL" id="CAB4662008.1"/>
    </source>
</evidence>
<dbReference type="Pfam" id="PF01475">
    <property type="entry name" value="FUR"/>
    <property type="match status" value="1"/>
</dbReference>
<dbReference type="InterPro" id="IPR036388">
    <property type="entry name" value="WH-like_DNA-bd_sf"/>
</dbReference>
<dbReference type="PANTHER" id="PTHR33202:SF22">
    <property type="entry name" value="HYDROGEN PEROXIDE SENSITIVE REPRESSOR"/>
    <property type="match status" value="1"/>
</dbReference>
<evidence type="ECO:0000256" key="5">
    <source>
        <dbReference type="ARBA" id="ARBA00023125"/>
    </source>
</evidence>
<keyword evidence="3" id="KW-0862">Zinc</keyword>
<evidence type="ECO:0000256" key="2">
    <source>
        <dbReference type="ARBA" id="ARBA00022491"/>
    </source>
</evidence>
<keyword evidence="5" id="KW-0238">DNA-binding</keyword>
<dbReference type="GO" id="GO:0045892">
    <property type="term" value="P:negative regulation of DNA-templated transcription"/>
    <property type="evidence" value="ECO:0007669"/>
    <property type="project" value="TreeGrafter"/>
</dbReference>
<organism evidence="7">
    <name type="scientific">freshwater metagenome</name>
    <dbReference type="NCBI Taxonomy" id="449393"/>
    <lineage>
        <taxon>unclassified sequences</taxon>
        <taxon>metagenomes</taxon>
        <taxon>ecological metagenomes</taxon>
    </lineage>
</organism>
<evidence type="ECO:0000256" key="4">
    <source>
        <dbReference type="ARBA" id="ARBA00023015"/>
    </source>
</evidence>
<dbReference type="InterPro" id="IPR036390">
    <property type="entry name" value="WH_DNA-bd_sf"/>
</dbReference>
<dbReference type="CDD" id="cd07153">
    <property type="entry name" value="Fur_like"/>
    <property type="match status" value="1"/>
</dbReference>
<dbReference type="AlphaFoldDB" id="A0A6J6LLQ3"/>
<dbReference type="Gene3D" id="1.10.10.10">
    <property type="entry name" value="Winged helix-like DNA-binding domain superfamily/Winged helix DNA-binding domain"/>
    <property type="match status" value="1"/>
</dbReference>
<dbReference type="PANTHER" id="PTHR33202">
    <property type="entry name" value="ZINC UPTAKE REGULATION PROTEIN"/>
    <property type="match status" value="1"/>
</dbReference>
<dbReference type="SUPFAM" id="SSF46785">
    <property type="entry name" value="Winged helix' DNA-binding domain"/>
    <property type="match status" value="1"/>
</dbReference>
<evidence type="ECO:0000256" key="3">
    <source>
        <dbReference type="ARBA" id="ARBA00022833"/>
    </source>
</evidence>
<proteinExistence type="inferred from homology"/>
<sequence>MRSPEELTVAFRTAGLKVTPQRQLLFRLLHDNSSHPTADSLHSAATSVMPGISLRTVYQTLTDLAQMGELQSIEVGSGSLRFDPNVSDHHHAVCDDCGDVHDVYVTKAPVLRGLDDFSVSDAHIVYRGQCGACSALVATK</sequence>
<evidence type="ECO:0000313" key="8">
    <source>
        <dbReference type="EMBL" id="CAB5045435.1"/>
    </source>
</evidence>
<name>A0A6J6LLQ3_9ZZZZ</name>
<protein>
    <submittedName>
        <fullName evidence="7">Unannotated protein</fullName>
    </submittedName>
</protein>
<keyword evidence="6" id="KW-0804">Transcription</keyword>
<dbReference type="EMBL" id="CAFBQH010000009">
    <property type="protein sequence ID" value="CAB5045435.1"/>
    <property type="molecule type" value="Genomic_DNA"/>
</dbReference>
<dbReference type="GO" id="GO:1900376">
    <property type="term" value="P:regulation of secondary metabolite biosynthetic process"/>
    <property type="evidence" value="ECO:0007669"/>
    <property type="project" value="TreeGrafter"/>
</dbReference>
<gene>
    <name evidence="7" type="ORF">UFOPK2334_00001</name>
    <name evidence="8" type="ORF">UFOPK4293_00265</name>
</gene>
<accession>A0A6J6LLQ3</accession>
<dbReference type="GO" id="GO:0008270">
    <property type="term" value="F:zinc ion binding"/>
    <property type="evidence" value="ECO:0007669"/>
    <property type="project" value="TreeGrafter"/>
</dbReference>
<evidence type="ECO:0000256" key="1">
    <source>
        <dbReference type="ARBA" id="ARBA00007957"/>
    </source>
</evidence>
<reference evidence="7" key="1">
    <citation type="submission" date="2020-05" db="EMBL/GenBank/DDBJ databases">
        <authorList>
            <person name="Chiriac C."/>
            <person name="Salcher M."/>
            <person name="Ghai R."/>
            <person name="Kavagutti S V."/>
        </authorList>
    </citation>
    <scope>NUCLEOTIDE SEQUENCE</scope>
</reference>
<dbReference type="InterPro" id="IPR043135">
    <property type="entry name" value="Fur_C"/>
</dbReference>
<dbReference type="GO" id="GO:0003700">
    <property type="term" value="F:DNA-binding transcription factor activity"/>
    <property type="evidence" value="ECO:0007669"/>
    <property type="project" value="InterPro"/>
</dbReference>
<dbReference type="EMBL" id="CAEZXA010000001">
    <property type="protein sequence ID" value="CAB4662008.1"/>
    <property type="molecule type" value="Genomic_DNA"/>
</dbReference>
<keyword evidence="2" id="KW-0678">Repressor</keyword>